<evidence type="ECO:0000313" key="1">
    <source>
        <dbReference type="EMBL" id="AHG92729.1"/>
    </source>
</evidence>
<dbReference type="KEGG" id="gba:J421_5194"/>
<organism evidence="1 2">
    <name type="scientific">Gemmatirosa kalamazoonensis</name>
    <dbReference type="NCBI Taxonomy" id="861299"/>
    <lineage>
        <taxon>Bacteria</taxon>
        <taxon>Pseudomonadati</taxon>
        <taxon>Gemmatimonadota</taxon>
        <taxon>Gemmatimonadia</taxon>
        <taxon>Gemmatimonadales</taxon>
        <taxon>Gemmatimonadaceae</taxon>
        <taxon>Gemmatirosa</taxon>
    </lineage>
</organism>
<proteinExistence type="predicted"/>
<name>W0RP06_9BACT</name>
<gene>
    <name evidence="1" type="ORF">J421_5194</name>
</gene>
<dbReference type="Proteomes" id="UP000019151">
    <property type="component" value="Plasmid 1"/>
</dbReference>
<dbReference type="RefSeq" id="WP_025414058.1">
    <property type="nucleotide sequence ID" value="NZ_CP007129.1"/>
</dbReference>
<keyword evidence="1" id="KW-0614">Plasmid</keyword>
<sequence length="587" mass="63870">MSDPREPTKDNAHVRADPDAFMAAYVRARETLRRIPGVAGVGFGHKQVGGRFSDDVGITVYVGEKRPESELAPEQRIPRSFEGYRTDVREVRRGTPLRCDDRQHYSPIRGGIQIQAQGTAMTPEDESAGTLGCIVRRRGDPGRENVHILSNAHVLFANQAHAGNYVYHPFVERQHPVSHGESLGTIQDPHVQKMVNRVLPGETDPTGFYLDCAFALVHIDCKCWITTCTHDDIKYRTEILGLQVNGADTLADVRSVARDSAIVTPAGPPTATSPRVFKSGRTTGRTVGIVRNVNAQMTVLRNPGDPHPVFDVADNVIEIEFDASSEPTGLNCKGRASFAEKGDSGSIVVDDQRRAIGLLYAIDTDQHGTILAYASHIVPVLDALGICIPTDGGTSHGSCAATDGSGLTTVRHAAAVDVESPTGAFHFTHATTPRRPAALPLAEFDDARLAELLARRDALLETALGRTLYHTFGVVRRELGYLARNCRPVKVAWHRTQGPAFLAHVLNHLRGDVDAVPHEIAGVTRETMLLRMGDVLRAHGSIPLREAIATHAAVLLDVLRDADTMDDALARLRRWEKSRGAADEVLV</sequence>
<reference evidence="1 2" key="1">
    <citation type="journal article" date="2014" name="Genome Announc.">
        <title>Genome Sequence and Methylome of Soil Bacterium Gemmatirosa kalamazoonensis KBS708T, a Member of the Rarely Cultivated Gemmatimonadetes Phylum.</title>
        <authorList>
            <person name="Debruyn J.M."/>
            <person name="Radosevich M."/>
            <person name="Wommack K.E."/>
            <person name="Polson S.W."/>
            <person name="Hauser L.J."/>
            <person name="Fawaz M.N."/>
            <person name="Korlach J."/>
            <person name="Tsai Y.C."/>
        </authorList>
    </citation>
    <scope>NUCLEOTIDE SEQUENCE [LARGE SCALE GENOMIC DNA]</scope>
    <source>
        <strain evidence="1 2">KBS708</strain>
        <plasmid evidence="2">Plasmid 1</plasmid>
    </source>
</reference>
<protein>
    <submittedName>
        <fullName evidence="1">Uncharacterized protein</fullName>
    </submittedName>
</protein>
<dbReference type="SUPFAM" id="SSF50494">
    <property type="entry name" value="Trypsin-like serine proteases"/>
    <property type="match status" value="1"/>
</dbReference>
<dbReference type="InParanoid" id="W0RP06"/>
<dbReference type="OrthoDB" id="8549450at2"/>
<accession>W0RP06</accession>
<geneLocation type="plasmid" evidence="1 2">
    <name>1</name>
</geneLocation>
<dbReference type="HOGENOM" id="CLU_464420_0_0_0"/>
<keyword evidence="2" id="KW-1185">Reference proteome</keyword>
<dbReference type="EMBL" id="CP007129">
    <property type="protein sequence ID" value="AHG92729.1"/>
    <property type="molecule type" value="Genomic_DNA"/>
</dbReference>
<dbReference type="AlphaFoldDB" id="W0RP06"/>
<dbReference type="InterPro" id="IPR009003">
    <property type="entry name" value="Peptidase_S1_PA"/>
</dbReference>
<evidence type="ECO:0000313" key="2">
    <source>
        <dbReference type="Proteomes" id="UP000019151"/>
    </source>
</evidence>